<keyword evidence="4" id="KW-1185">Reference proteome</keyword>
<name>A0A6M0JYK4_9GAMM</name>
<dbReference type="Proteomes" id="UP000483379">
    <property type="component" value="Unassembled WGS sequence"/>
</dbReference>
<gene>
    <name evidence="3" type="ORF">G3446_04590</name>
</gene>
<evidence type="ECO:0000256" key="1">
    <source>
        <dbReference type="SAM" id="MobiDB-lite"/>
    </source>
</evidence>
<dbReference type="AlphaFoldDB" id="A0A6M0JYK4"/>
<keyword evidence="2" id="KW-0732">Signal</keyword>
<organism evidence="3 4">
    <name type="scientific">Thiorhodococcus minor</name>
    <dbReference type="NCBI Taxonomy" id="57489"/>
    <lineage>
        <taxon>Bacteria</taxon>
        <taxon>Pseudomonadati</taxon>
        <taxon>Pseudomonadota</taxon>
        <taxon>Gammaproteobacteria</taxon>
        <taxon>Chromatiales</taxon>
        <taxon>Chromatiaceae</taxon>
        <taxon>Thiorhodococcus</taxon>
    </lineage>
</organism>
<dbReference type="RefSeq" id="WP_164451230.1">
    <property type="nucleotide sequence ID" value="NZ_JAAIJQ010000009.1"/>
</dbReference>
<feature type="chain" id="PRO_5026787480" evidence="2">
    <location>
        <begin position="24"/>
        <end position="116"/>
    </location>
</feature>
<accession>A0A6M0JYK4</accession>
<proteinExistence type="predicted"/>
<protein>
    <submittedName>
        <fullName evidence="3">Uncharacterized protein</fullName>
    </submittedName>
</protein>
<feature type="signal peptide" evidence="2">
    <location>
        <begin position="1"/>
        <end position="23"/>
    </location>
</feature>
<evidence type="ECO:0000256" key="2">
    <source>
        <dbReference type="SAM" id="SignalP"/>
    </source>
</evidence>
<comment type="caution">
    <text evidence="3">The sequence shown here is derived from an EMBL/GenBank/DDBJ whole genome shotgun (WGS) entry which is preliminary data.</text>
</comment>
<feature type="region of interest" description="Disordered" evidence="1">
    <location>
        <begin position="45"/>
        <end position="82"/>
    </location>
</feature>
<evidence type="ECO:0000313" key="3">
    <source>
        <dbReference type="EMBL" id="NEV61185.1"/>
    </source>
</evidence>
<sequence>MKTPCPKTTGLLTLMSVATLATALMLPAVASAHGRLDRWHDAQEAHWTPPPKHANRHHHGSDKWSHRRNKWRHGHGKHHKGRSKIYVDAPHRPLRFVHRAPPARLDLGNGLTIIYR</sequence>
<reference evidence="3 4" key="1">
    <citation type="submission" date="2020-02" db="EMBL/GenBank/DDBJ databases">
        <title>Genome sequences of Thiorhodococcus mannitoliphagus and Thiorhodococcus minor, purple sulfur photosynthetic bacteria in the gammaproteobacterial family, Chromatiaceae.</title>
        <authorList>
            <person name="Aviles F.A."/>
            <person name="Meyer T.E."/>
            <person name="Kyndt J.A."/>
        </authorList>
    </citation>
    <scope>NUCLEOTIDE SEQUENCE [LARGE SCALE GENOMIC DNA]</scope>
    <source>
        <strain evidence="3 4">DSM 11518</strain>
    </source>
</reference>
<dbReference type="EMBL" id="JAAIJQ010000009">
    <property type="protein sequence ID" value="NEV61185.1"/>
    <property type="molecule type" value="Genomic_DNA"/>
</dbReference>
<evidence type="ECO:0000313" key="4">
    <source>
        <dbReference type="Proteomes" id="UP000483379"/>
    </source>
</evidence>
<feature type="compositionally biased region" description="Basic residues" evidence="1">
    <location>
        <begin position="53"/>
        <end position="82"/>
    </location>
</feature>